<comment type="caution">
    <text evidence="3">The sequence shown here is derived from an EMBL/GenBank/DDBJ whole genome shotgun (WGS) entry which is preliminary data.</text>
</comment>
<evidence type="ECO:0000313" key="4">
    <source>
        <dbReference type="Proteomes" id="UP000838763"/>
    </source>
</evidence>
<dbReference type="OrthoDB" id="1933281at2759"/>
<dbReference type="PANTHER" id="PTHR12170">
    <property type="entry name" value="MACROPHAGE ERYTHROBLAST ATTACHER-RELATED"/>
    <property type="match status" value="1"/>
</dbReference>
<feature type="domain" description="CTLH/CRA C-terminal to LisH motif" evidence="2">
    <location>
        <begin position="175"/>
        <end position="302"/>
    </location>
</feature>
<dbReference type="InterPro" id="IPR024964">
    <property type="entry name" value="CTLH/CRA"/>
</dbReference>
<dbReference type="InterPro" id="IPR045098">
    <property type="entry name" value="Fyv10_fam"/>
</dbReference>
<dbReference type="Pfam" id="PF10607">
    <property type="entry name" value="CTLH"/>
    <property type="match status" value="1"/>
</dbReference>
<dbReference type="EMBL" id="CALLCH030000018">
    <property type="protein sequence ID" value="CAI4218537.1"/>
    <property type="molecule type" value="Genomic_DNA"/>
</dbReference>
<sequence>MSADRVEPTPMASLQKELKKMSGSTLSAAVADADRIVALLETAREQVANGIALPHKYMLLYTLANVETSAAKDPHTASITMTKLQNPVKDRFEALNKDLRDISKHQKNFGKALDKVGVFPRQVVLSHRCSDGVLCRSITGYESHITKTIIMHLFREGRFDVATQFLTEAREQGVIGDRDLVPAMDWAELHAEGLDANSSNLQFELNRLQFIWLLKGPSVNGLPDDHRNGLTGALNYAREHFWKFQTRHGKQIRELMTAILFTSNIQDSPYRSLFEIQTAFEEVAHSFAREFCSLLNLSAESPSTSPSPPAPSPFLSSSSSTKR</sequence>
<dbReference type="AlphaFoldDB" id="A0A9P1H9J7"/>
<dbReference type="Proteomes" id="UP000838763">
    <property type="component" value="Unassembled WGS sequence"/>
</dbReference>
<gene>
    <name evidence="3" type="ORF">PPNO1_LOCUS8119</name>
</gene>
<dbReference type="GO" id="GO:0005737">
    <property type="term" value="C:cytoplasm"/>
    <property type="evidence" value="ECO:0007669"/>
    <property type="project" value="TreeGrafter"/>
</dbReference>
<protein>
    <recommendedName>
        <fullName evidence="2">CTLH/CRA C-terminal to LisH motif domain-containing protein</fullName>
    </recommendedName>
</protein>
<keyword evidence="4" id="KW-1185">Reference proteome</keyword>
<reference evidence="3" key="1">
    <citation type="submission" date="2022-11" db="EMBL/GenBank/DDBJ databases">
        <authorList>
            <person name="Scott C."/>
            <person name="Bruce N."/>
        </authorList>
    </citation>
    <scope>NUCLEOTIDE SEQUENCE</scope>
</reference>
<dbReference type="GO" id="GO:0004842">
    <property type="term" value="F:ubiquitin-protein transferase activity"/>
    <property type="evidence" value="ECO:0007669"/>
    <property type="project" value="InterPro"/>
</dbReference>
<organism evidence="3 4">
    <name type="scientific">Parascedosporium putredinis</name>
    <dbReference type="NCBI Taxonomy" id="1442378"/>
    <lineage>
        <taxon>Eukaryota</taxon>
        <taxon>Fungi</taxon>
        <taxon>Dikarya</taxon>
        <taxon>Ascomycota</taxon>
        <taxon>Pezizomycotina</taxon>
        <taxon>Sordariomycetes</taxon>
        <taxon>Hypocreomycetidae</taxon>
        <taxon>Microascales</taxon>
        <taxon>Microascaceae</taxon>
        <taxon>Parascedosporium</taxon>
    </lineage>
</organism>
<dbReference type="GO" id="GO:0005634">
    <property type="term" value="C:nucleus"/>
    <property type="evidence" value="ECO:0007669"/>
    <property type="project" value="TreeGrafter"/>
</dbReference>
<name>A0A9P1H9J7_9PEZI</name>
<feature type="region of interest" description="Disordered" evidence="1">
    <location>
        <begin position="299"/>
        <end position="323"/>
    </location>
</feature>
<evidence type="ECO:0000259" key="2">
    <source>
        <dbReference type="Pfam" id="PF10607"/>
    </source>
</evidence>
<dbReference type="PANTHER" id="PTHR12170:SF3">
    <property type="entry name" value="GH10162P"/>
    <property type="match status" value="1"/>
</dbReference>
<dbReference type="GO" id="GO:0043161">
    <property type="term" value="P:proteasome-mediated ubiquitin-dependent protein catabolic process"/>
    <property type="evidence" value="ECO:0007669"/>
    <property type="project" value="InterPro"/>
</dbReference>
<dbReference type="GO" id="GO:0034657">
    <property type="term" value="C:GID complex"/>
    <property type="evidence" value="ECO:0007669"/>
    <property type="project" value="TreeGrafter"/>
</dbReference>
<accession>A0A9P1H9J7</accession>
<evidence type="ECO:0000256" key="1">
    <source>
        <dbReference type="SAM" id="MobiDB-lite"/>
    </source>
</evidence>
<evidence type="ECO:0000313" key="3">
    <source>
        <dbReference type="EMBL" id="CAI4218537.1"/>
    </source>
</evidence>
<feature type="compositionally biased region" description="Low complexity" evidence="1">
    <location>
        <begin position="313"/>
        <end position="323"/>
    </location>
</feature>
<proteinExistence type="predicted"/>